<dbReference type="PANTHER" id="PTHR40038:SF1">
    <property type="entry name" value="MEMBRANE-ASSOCIATED PROTEIN TCAA"/>
    <property type="match status" value="1"/>
</dbReference>
<evidence type="ECO:0000313" key="4">
    <source>
        <dbReference type="Proteomes" id="UP000019488"/>
    </source>
</evidence>
<dbReference type="PATRIC" id="fig|1423743.5.peg.2889"/>
<comment type="caution">
    <text evidence="2">The sequence shown here is derived from an EMBL/GenBank/DDBJ whole genome shotgun (WGS) entry which is preliminary data.</text>
</comment>
<dbReference type="Proteomes" id="UP000019488">
    <property type="component" value="Unassembled WGS sequence"/>
</dbReference>
<dbReference type="STRING" id="1423743.FD41_GL002804"/>
<evidence type="ECO:0000313" key="3">
    <source>
        <dbReference type="EMBL" id="KRM08943.1"/>
    </source>
</evidence>
<evidence type="ECO:0000313" key="5">
    <source>
        <dbReference type="Proteomes" id="UP000051966"/>
    </source>
</evidence>
<organism evidence="2 4">
    <name type="scientific">Lentilactobacillus farraginis DSM 18382 = JCM 14108</name>
    <dbReference type="NCBI Taxonomy" id="1423743"/>
    <lineage>
        <taxon>Bacteria</taxon>
        <taxon>Bacillati</taxon>
        <taxon>Bacillota</taxon>
        <taxon>Bacilli</taxon>
        <taxon>Lactobacillales</taxon>
        <taxon>Lactobacillaceae</taxon>
        <taxon>Lentilactobacillus</taxon>
    </lineage>
</organism>
<keyword evidence="5" id="KW-1185">Reference proteome</keyword>
<proteinExistence type="predicted"/>
<evidence type="ECO:0000259" key="1">
    <source>
        <dbReference type="Pfam" id="PF22813"/>
    </source>
</evidence>
<dbReference type="PANTHER" id="PTHR40038">
    <property type="entry name" value="MEMBRANE-ASSOCIATED PROTEIN TCAA"/>
    <property type="match status" value="1"/>
</dbReference>
<protein>
    <submittedName>
        <fullName evidence="2">Membrane protein</fullName>
    </submittedName>
</protein>
<sequence length="194" mass="22617">MQKCLAAIFTLILVVLIGSYFYFDHYYSREATADRFIVAIEKNDARTVASIVRTDDADLKITPRSVQPLITYYQNHPNQRAKLKRQMTSTGIVNDHLDFVDSGHHFFLFEKYLLETKAVFPTIKSSQDNVQVKVNGKVVARSLNRNVTRTFGPYIPGRYKVELTVYRHHHTKKITRTVDWLNPTKTDLRIREIR</sequence>
<dbReference type="AlphaFoldDB" id="X0PCG4"/>
<dbReference type="Pfam" id="PF22813">
    <property type="entry name" value="TcaA_2nd"/>
    <property type="match status" value="1"/>
</dbReference>
<reference evidence="2" key="1">
    <citation type="journal article" date="2014" name="Genome Announc.">
        <title>Draft Genome Sequences of Two Lactobacillus Strains, L. farraginis JCM 14108T and L. composti JCM 14202T, Isolated from Compost of Distilled Shochu Residue.</title>
        <authorList>
            <person name="Yuki M."/>
            <person name="Oshima K."/>
            <person name="Suda W."/>
            <person name="Kitahara M."/>
            <person name="Kitamura K."/>
            <person name="Iida T."/>
            <person name="Hattori M."/>
            <person name="Ohkuma M."/>
        </authorList>
    </citation>
    <scope>NUCLEOTIDE SEQUENCE [LARGE SCALE GENOMIC DNA]</scope>
    <source>
        <strain evidence="2">JCM 14108</strain>
    </source>
</reference>
<dbReference type="EMBL" id="BAKI01000069">
    <property type="protein sequence ID" value="GAF38068.1"/>
    <property type="molecule type" value="Genomic_DNA"/>
</dbReference>
<accession>X0PCG4</accession>
<evidence type="ECO:0000313" key="2">
    <source>
        <dbReference type="EMBL" id="GAF38068.1"/>
    </source>
</evidence>
<name>X0PCG4_9LACO</name>
<dbReference type="Proteomes" id="UP000051966">
    <property type="component" value="Unassembled WGS sequence"/>
</dbReference>
<feature type="domain" description="TcaA second" evidence="1">
    <location>
        <begin position="30"/>
        <end position="112"/>
    </location>
</feature>
<dbReference type="eggNOG" id="COG4640">
    <property type="taxonomic scope" value="Bacteria"/>
</dbReference>
<dbReference type="OrthoDB" id="2327418at2"/>
<reference evidence="3 5" key="2">
    <citation type="journal article" date="2015" name="Genome Announc.">
        <title>Expanding the biotechnology potential of lactobacilli through comparative genomics of 213 strains and associated genera.</title>
        <authorList>
            <person name="Sun Z."/>
            <person name="Harris H.M."/>
            <person name="McCann A."/>
            <person name="Guo C."/>
            <person name="Argimon S."/>
            <person name="Zhang W."/>
            <person name="Yang X."/>
            <person name="Jeffery I.B."/>
            <person name="Cooney J.C."/>
            <person name="Kagawa T.F."/>
            <person name="Liu W."/>
            <person name="Song Y."/>
            <person name="Salvetti E."/>
            <person name="Wrobel A."/>
            <person name="Rasinkangas P."/>
            <person name="Parkhill J."/>
            <person name="Rea M.C."/>
            <person name="O'Sullivan O."/>
            <person name="Ritari J."/>
            <person name="Douillard F.P."/>
            <person name="Paul Ross R."/>
            <person name="Yang R."/>
            <person name="Briner A.E."/>
            <person name="Felis G.E."/>
            <person name="de Vos W.M."/>
            <person name="Barrangou R."/>
            <person name="Klaenhammer T.R."/>
            <person name="Caufield P.W."/>
            <person name="Cui Y."/>
            <person name="Zhang H."/>
            <person name="O'Toole P.W."/>
        </authorList>
    </citation>
    <scope>NUCLEOTIDE SEQUENCE [LARGE SCALE GENOMIC DNA]</scope>
    <source>
        <strain evidence="3 5">DSM 18382</strain>
    </source>
</reference>
<gene>
    <name evidence="3" type="ORF">FD41_GL002804</name>
    <name evidence="2" type="ORF">JCM14108_3170</name>
</gene>
<dbReference type="InterPro" id="IPR054529">
    <property type="entry name" value="TcaA_2nd"/>
</dbReference>
<dbReference type="EMBL" id="AZFY01000062">
    <property type="protein sequence ID" value="KRM08943.1"/>
    <property type="molecule type" value="Genomic_DNA"/>
</dbReference>